<organism evidence="2 3">
    <name type="scientific">Candidatus Bilamarchaeum dharawalense</name>
    <dbReference type="NCBI Taxonomy" id="2885759"/>
    <lineage>
        <taxon>Archaea</taxon>
        <taxon>Candidatus Micrarchaeota</taxon>
        <taxon>Candidatus Micrarchaeia</taxon>
        <taxon>Candidatus Anstonellales</taxon>
        <taxon>Candidatus Bilamarchaeaceae</taxon>
        <taxon>Candidatus Bilamarchaeum</taxon>
    </lineage>
</organism>
<dbReference type="EC" id="2.4.1.-" evidence="2"/>
<comment type="caution">
    <text evidence="2">The sequence shown here is derived from an EMBL/GenBank/DDBJ whole genome shotgun (WGS) entry which is preliminary data.</text>
</comment>
<gene>
    <name evidence="2" type="primary">aglD</name>
    <name evidence="2" type="ORF">LFW2832_00356</name>
</gene>
<keyword evidence="2" id="KW-0808">Transferase</keyword>
<evidence type="ECO:0000313" key="3">
    <source>
        <dbReference type="Proteomes" id="UP000789941"/>
    </source>
</evidence>
<keyword evidence="2" id="KW-0328">Glycosyltransferase</keyword>
<protein>
    <submittedName>
        <fullName evidence="2">Glycosyltransferase AglD</fullName>
        <ecNumber evidence="2">2.4.1.-</ecNumber>
    </submittedName>
</protein>
<dbReference type="EMBL" id="CABMJJ010000007">
    <property type="protein sequence ID" value="VVC03413.1"/>
    <property type="molecule type" value="Genomic_DNA"/>
</dbReference>
<dbReference type="GO" id="GO:0006487">
    <property type="term" value="P:protein N-linked glycosylation"/>
    <property type="evidence" value="ECO:0007669"/>
    <property type="project" value="TreeGrafter"/>
</dbReference>
<accession>A0A5E4LQS8</accession>
<dbReference type="SUPFAM" id="SSF53448">
    <property type="entry name" value="Nucleotide-diphospho-sugar transferases"/>
    <property type="match status" value="1"/>
</dbReference>
<dbReference type="GO" id="GO:0016757">
    <property type="term" value="F:glycosyltransferase activity"/>
    <property type="evidence" value="ECO:0007669"/>
    <property type="project" value="UniProtKB-KW"/>
</dbReference>
<dbReference type="PANTHER" id="PTHR10859">
    <property type="entry name" value="GLYCOSYL TRANSFERASE"/>
    <property type="match status" value="1"/>
</dbReference>
<proteinExistence type="predicted"/>
<name>A0A5E4LQS8_9ARCH</name>
<reference evidence="2 3" key="1">
    <citation type="submission" date="2019-08" db="EMBL/GenBank/DDBJ databases">
        <authorList>
            <person name="Vazquez-Campos X."/>
        </authorList>
    </citation>
    <scope>NUCLEOTIDE SEQUENCE [LARGE SCALE GENOMIC DNA]</scope>
    <source>
        <strain evidence="2">LFW-283_2</strain>
    </source>
</reference>
<evidence type="ECO:0000259" key="1">
    <source>
        <dbReference type="Pfam" id="PF00535"/>
    </source>
</evidence>
<feature type="domain" description="Glycosyltransferase 2-like" evidence="1">
    <location>
        <begin position="5"/>
        <end position="170"/>
    </location>
</feature>
<dbReference type="Pfam" id="PF00535">
    <property type="entry name" value="Glycos_transf_2"/>
    <property type="match status" value="1"/>
</dbReference>
<evidence type="ECO:0000313" key="2">
    <source>
        <dbReference type="EMBL" id="VVC03413.1"/>
    </source>
</evidence>
<dbReference type="Gene3D" id="3.90.550.10">
    <property type="entry name" value="Spore Coat Polysaccharide Biosynthesis Protein SpsA, Chain A"/>
    <property type="match status" value="1"/>
</dbReference>
<dbReference type="PANTHER" id="PTHR10859:SF91">
    <property type="entry name" value="DOLICHYL-PHOSPHATE BETA-GLUCOSYLTRANSFERASE"/>
    <property type="match status" value="1"/>
</dbReference>
<sequence>MVFISAIIPAYNKEPVVELALAEIHKELKKLEIPFEMIVVNDCSIDKTKDKIEHFCKNHSEAKLIDLSRNIGKGRAIIEGFKVSKGDLVFFMDADTDLSPLSIHTFLDYMARFDVDVVIGSKNHPDSIVKYPLLRKFLSRCYQLFCYFLFALPISDTQVGFKLYKRKVLDFVVPKVLVKRFAFALEMLVLAHKKGFKIKEAPIELRESSFTGVKPISIFRMFVDTLAIWYRLNILNYYKMK</sequence>
<dbReference type="InterPro" id="IPR029044">
    <property type="entry name" value="Nucleotide-diphossugar_trans"/>
</dbReference>
<dbReference type="InterPro" id="IPR001173">
    <property type="entry name" value="Glyco_trans_2-like"/>
</dbReference>
<dbReference type="Proteomes" id="UP000789941">
    <property type="component" value="Unassembled WGS sequence"/>
</dbReference>
<dbReference type="AlphaFoldDB" id="A0A5E4LQS8"/>